<keyword evidence="2" id="KW-0472">Membrane</keyword>
<dbReference type="InterPro" id="IPR000873">
    <property type="entry name" value="AMP-dep_synth/lig_dom"/>
</dbReference>
<evidence type="ECO:0000259" key="4">
    <source>
        <dbReference type="Pfam" id="PF13193"/>
    </source>
</evidence>
<dbReference type="VEuPathDB" id="FungiDB:PV10_00587"/>
<dbReference type="SUPFAM" id="SSF56801">
    <property type="entry name" value="Acetyl-CoA synthetase-like"/>
    <property type="match status" value="1"/>
</dbReference>
<dbReference type="InterPro" id="IPR042099">
    <property type="entry name" value="ANL_N_sf"/>
</dbReference>
<keyword evidence="2" id="KW-0812">Transmembrane</keyword>
<gene>
    <name evidence="5" type="ORF">B0A52_08367</name>
</gene>
<dbReference type="OrthoDB" id="6509636at2759"/>
<feature type="domain" description="AMP-binding enzyme C-terminal" evidence="4">
    <location>
        <begin position="466"/>
        <end position="541"/>
    </location>
</feature>
<dbReference type="PANTHER" id="PTHR24096:SF424">
    <property type="entry name" value="ACETYL-COA SYNTHETASE-LIKE PROTEIN-RELATED"/>
    <property type="match status" value="1"/>
</dbReference>
<dbReference type="EMBL" id="NAJM01000052">
    <property type="protein sequence ID" value="RVX67124.1"/>
    <property type="molecule type" value="Genomic_DNA"/>
</dbReference>
<accession>A0A438MTW2</accession>
<evidence type="ECO:0000259" key="3">
    <source>
        <dbReference type="Pfam" id="PF00501"/>
    </source>
</evidence>
<feature type="transmembrane region" description="Helical" evidence="2">
    <location>
        <begin position="241"/>
        <end position="262"/>
    </location>
</feature>
<evidence type="ECO:0000313" key="6">
    <source>
        <dbReference type="Proteomes" id="UP000288859"/>
    </source>
</evidence>
<protein>
    <recommendedName>
        <fullName evidence="7">4-coumarate-CoA ligase</fullName>
    </recommendedName>
</protein>
<evidence type="ECO:0008006" key="7">
    <source>
        <dbReference type="Google" id="ProtNLM"/>
    </source>
</evidence>
<comment type="similarity">
    <text evidence="1">Belongs to the ATP-dependent AMP-binding enzyme family.</text>
</comment>
<dbReference type="Gene3D" id="3.30.300.30">
    <property type="match status" value="1"/>
</dbReference>
<keyword evidence="2" id="KW-1133">Transmembrane helix</keyword>
<dbReference type="InterPro" id="IPR045851">
    <property type="entry name" value="AMP-bd_C_sf"/>
</dbReference>
<feature type="domain" description="AMP-dependent synthetase/ligase" evidence="3">
    <location>
        <begin position="29"/>
        <end position="415"/>
    </location>
</feature>
<proteinExistence type="inferred from homology"/>
<dbReference type="InterPro" id="IPR025110">
    <property type="entry name" value="AMP-bd_C"/>
</dbReference>
<name>A0A438MTW2_EXOME</name>
<comment type="caution">
    <text evidence="5">The sequence shown here is derived from an EMBL/GenBank/DDBJ whole genome shotgun (WGS) entry which is preliminary data.</text>
</comment>
<dbReference type="PANTHER" id="PTHR24096">
    <property type="entry name" value="LONG-CHAIN-FATTY-ACID--COA LIGASE"/>
    <property type="match status" value="1"/>
</dbReference>
<evidence type="ECO:0000313" key="5">
    <source>
        <dbReference type="EMBL" id="RVX67124.1"/>
    </source>
</evidence>
<dbReference type="FunFam" id="3.30.300.30:FF:000007">
    <property type="entry name" value="4-coumarate--CoA ligase 2"/>
    <property type="match status" value="1"/>
</dbReference>
<organism evidence="5 6">
    <name type="scientific">Exophiala mesophila</name>
    <name type="common">Black yeast-like fungus</name>
    <dbReference type="NCBI Taxonomy" id="212818"/>
    <lineage>
        <taxon>Eukaryota</taxon>
        <taxon>Fungi</taxon>
        <taxon>Dikarya</taxon>
        <taxon>Ascomycota</taxon>
        <taxon>Pezizomycotina</taxon>
        <taxon>Eurotiomycetes</taxon>
        <taxon>Chaetothyriomycetidae</taxon>
        <taxon>Chaetothyriales</taxon>
        <taxon>Herpotrichiellaceae</taxon>
        <taxon>Exophiala</taxon>
    </lineage>
</organism>
<reference evidence="5 6" key="1">
    <citation type="submission" date="2017-03" db="EMBL/GenBank/DDBJ databases">
        <title>Genomes of endolithic fungi from Antarctica.</title>
        <authorList>
            <person name="Coleine C."/>
            <person name="Masonjones S."/>
            <person name="Stajich J.E."/>
        </authorList>
    </citation>
    <scope>NUCLEOTIDE SEQUENCE [LARGE SCALE GENOMIC DNA]</scope>
    <source>
        <strain evidence="5 6">CCFEE 6314</strain>
    </source>
</reference>
<sequence length="562" mass="62397">MPILSQWSLPIPLVSIPSHIFGSADGHVPDTPFMFDCEHPATRKFSLRDYRDWSKRLAAGLVEGGLQAGDRVMLFSGNSIFTPVVIMGTIMAGGIATTANPAFFPRELAHQLRDSGAKFILVDFDLLDCAQKAASMVNLSEDQIFCFDDTPLTGMSPRPSSIQHWSRLIKDPAAGARFQWEEFSTEAQTHRTAILFYSSGTTGLPKGVEATHRNIVANNCQLIHLQSLDPRFQKMDERGQARSLCALPMYHGLGLVIYTMIAPKRRMSVYLMKKFDGRKMLEYIQRFKITELVFVPPILGWMAKNPLSRSGTVDLSSVQRVLCGAAPLSASVSADFESLWENRQVNVKQAWGMSEFPCVALGWDDRQTSTAASVGELLANCEAKLVNEDNETEIKSRGERGELWVRGPNVMKGYWRNPKATKDTITSDGWLKSGDIAYVDETNKFYIVDRKKELIKVKGSQVAPAELEALLVCCTGIADAAVIGVKNGDDEQPRAYVVRSPGSNITEHQILEYVKQNVAKVKQITGGVVFMDEIPRNPSGKILRKELRALNEREIKQAGPKI</sequence>
<evidence type="ECO:0000256" key="2">
    <source>
        <dbReference type="SAM" id="Phobius"/>
    </source>
</evidence>
<dbReference type="GO" id="GO:0016405">
    <property type="term" value="F:CoA-ligase activity"/>
    <property type="evidence" value="ECO:0007669"/>
    <property type="project" value="TreeGrafter"/>
</dbReference>
<dbReference type="Proteomes" id="UP000288859">
    <property type="component" value="Unassembled WGS sequence"/>
</dbReference>
<dbReference type="AlphaFoldDB" id="A0A438MTW2"/>
<dbReference type="InterPro" id="IPR020845">
    <property type="entry name" value="AMP-binding_CS"/>
</dbReference>
<evidence type="ECO:0000256" key="1">
    <source>
        <dbReference type="ARBA" id="ARBA00006432"/>
    </source>
</evidence>
<dbReference type="PROSITE" id="PS00455">
    <property type="entry name" value="AMP_BINDING"/>
    <property type="match status" value="1"/>
</dbReference>
<dbReference type="Gene3D" id="3.40.50.12780">
    <property type="entry name" value="N-terminal domain of ligase-like"/>
    <property type="match status" value="1"/>
</dbReference>
<dbReference type="Pfam" id="PF13193">
    <property type="entry name" value="AMP-binding_C"/>
    <property type="match status" value="1"/>
</dbReference>
<dbReference type="CDD" id="cd05911">
    <property type="entry name" value="Firefly_Luc_like"/>
    <property type="match status" value="1"/>
</dbReference>
<dbReference type="Pfam" id="PF00501">
    <property type="entry name" value="AMP-binding"/>
    <property type="match status" value="1"/>
</dbReference>